<keyword evidence="1" id="KW-0732">Signal</keyword>
<gene>
    <name evidence="2" type="ORF">PZE19_16100</name>
</gene>
<evidence type="ECO:0000256" key="1">
    <source>
        <dbReference type="SAM" id="SignalP"/>
    </source>
</evidence>
<reference evidence="2 3" key="1">
    <citation type="submission" date="2023-03" db="EMBL/GenBank/DDBJ databases">
        <title>Paludisphaera mucosa sp. nov. a novel planctomycete from northern fen.</title>
        <authorList>
            <person name="Ivanova A."/>
        </authorList>
    </citation>
    <scope>NUCLEOTIDE SEQUENCE [LARGE SCALE GENOMIC DNA]</scope>
    <source>
        <strain evidence="2 3">Pla2</strain>
    </source>
</reference>
<comment type="caution">
    <text evidence="2">The sequence shown here is derived from an EMBL/GenBank/DDBJ whole genome shotgun (WGS) entry which is preliminary data.</text>
</comment>
<organism evidence="2 3">
    <name type="scientific">Paludisphaera mucosa</name>
    <dbReference type="NCBI Taxonomy" id="3030827"/>
    <lineage>
        <taxon>Bacteria</taxon>
        <taxon>Pseudomonadati</taxon>
        <taxon>Planctomycetota</taxon>
        <taxon>Planctomycetia</taxon>
        <taxon>Isosphaerales</taxon>
        <taxon>Isosphaeraceae</taxon>
        <taxon>Paludisphaera</taxon>
    </lineage>
</organism>
<dbReference type="Proteomes" id="UP001216907">
    <property type="component" value="Unassembled WGS sequence"/>
</dbReference>
<dbReference type="RefSeq" id="WP_277861658.1">
    <property type="nucleotide sequence ID" value="NZ_JARRAG010000002.1"/>
</dbReference>
<proteinExistence type="predicted"/>
<evidence type="ECO:0000313" key="3">
    <source>
        <dbReference type="Proteomes" id="UP001216907"/>
    </source>
</evidence>
<evidence type="ECO:0000313" key="2">
    <source>
        <dbReference type="EMBL" id="MDG3005313.1"/>
    </source>
</evidence>
<accession>A0ABT6FCJ9</accession>
<dbReference type="EMBL" id="JARRAG010000002">
    <property type="protein sequence ID" value="MDG3005313.1"/>
    <property type="molecule type" value="Genomic_DNA"/>
</dbReference>
<feature type="signal peptide" evidence="1">
    <location>
        <begin position="1"/>
        <end position="24"/>
    </location>
</feature>
<name>A0ABT6FCJ9_9BACT</name>
<keyword evidence="3" id="KW-1185">Reference proteome</keyword>
<sequence>MRKSRVVAKGAGLVGAFALTLAQAGCASGWIPTSRVTRVFAPEPVAENPLRVPVDDFEAVWNKTVAEVGGYFDVASENRLSRTITTEPKISPTVLEPWLADSTTLGDRVEATLQTIRRRAIIKIDPAPNGGFLVKVEVHKELEDMIKPDRQMAGRAVFNNEFPVNRSRETVGPVPVAVGWIPRGRDANLEQVILSGIRSAFFL</sequence>
<protein>
    <submittedName>
        <fullName evidence="2">Uncharacterized protein</fullName>
    </submittedName>
</protein>
<feature type="chain" id="PRO_5045997641" evidence="1">
    <location>
        <begin position="25"/>
        <end position="203"/>
    </location>
</feature>